<dbReference type="Proteomes" id="UP000287401">
    <property type="component" value="Unassembled WGS sequence"/>
</dbReference>
<dbReference type="Pfam" id="PF14335">
    <property type="entry name" value="DUF4391"/>
    <property type="match status" value="1"/>
</dbReference>
<dbReference type="EMBL" id="QRAL01000050">
    <property type="protein sequence ID" value="RSU47570.1"/>
    <property type="molecule type" value="Genomic_DNA"/>
</dbReference>
<proteinExistence type="predicted"/>
<accession>A0A430BEQ3</accession>
<dbReference type="AlphaFoldDB" id="A0A430BEQ3"/>
<dbReference type="InterPro" id="IPR025503">
    <property type="entry name" value="DUF4391"/>
</dbReference>
<name>A0A430BEQ3_SPHYA</name>
<dbReference type="RefSeq" id="WP_126000023.1">
    <property type="nucleotide sequence ID" value="NZ_QRAL01000050.1"/>
</dbReference>
<evidence type="ECO:0000313" key="1">
    <source>
        <dbReference type="EMBL" id="RSU47570.1"/>
    </source>
</evidence>
<protein>
    <submittedName>
        <fullName evidence="1">DUF4391 family protein</fullName>
    </submittedName>
</protein>
<organism evidence="1 2">
    <name type="scientific">Sphingobium yanoikuyae</name>
    <name type="common">Sphingomonas yanoikuyae</name>
    <dbReference type="NCBI Taxonomy" id="13690"/>
    <lineage>
        <taxon>Bacteria</taxon>
        <taxon>Pseudomonadati</taxon>
        <taxon>Pseudomonadota</taxon>
        <taxon>Alphaproteobacteria</taxon>
        <taxon>Sphingomonadales</taxon>
        <taxon>Sphingomonadaceae</taxon>
        <taxon>Sphingobium</taxon>
    </lineage>
</organism>
<evidence type="ECO:0000313" key="2">
    <source>
        <dbReference type="Proteomes" id="UP000287401"/>
    </source>
</evidence>
<reference evidence="1 2" key="1">
    <citation type="submission" date="2018-07" db="EMBL/GenBank/DDBJ databases">
        <title>Genomic and Epidemiologic Investigation of an Indolent Hospital Outbreak.</title>
        <authorList>
            <person name="Johnson R.C."/>
            <person name="Deming C."/>
            <person name="Conlan S."/>
            <person name="Zellmer C.J."/>
            <person name="Michelin A.V."/>
            <person name="Lee-Lin S."/>
            <person name="Thomas P.J."/>
            <person name="Park M."/>
            <person name="Weingarten R.A."/>
            <person name="Less J."/>
            <person name="Dekker J.P."/>
            <person name="Frank K.M."/>
            <person name="Musser K.A."/>
            <person name="Mcquiston J.R."/>
            <person name="Henderson D.K."/>
            <person name="Lau A.F."/>
            <person name="Palmore T.N."/>
            <person name="Segre J.A."/>
        </authorList>
    </citation>
    <scope>NUCLEOTIDE SEQUENCE [LARGE SCALE GENOMIC DNA]</scope>
    <source>
        <strain evidence="1 2">SK-NIH.Env6_1116</strain>
    </source>
</reference>
<gene>
    <name evidence="1" type="ORF">DAH51_24770</name>
</gene>
<sequence>MTITPADICAALALPPMNAPARRLPKDVLAQHGAANSADRKMIDSVIERLDWWATLSPATVGIAAGVDEERPVPAIQLLAMTARVEPTQRLLTLIHRAIPVPIILATALPGNVGTRLSFAPLRRAERITDQMIIERLVIAPDLAANDAPASAAFLASLALPDLPQTTLAALYGALIDRVEALAVSRLIHAPFQLLTDASAVAGRRNALARHGQVEAEWLATRAAAKREKRLAEQVVLGNQARALKDRLQTIAGELVDTPIAR</sequence>
<comment type="caution">
    <text evidence="1">The sequence shown here is derived from an EMBL/GenBank/DDBJ whole genome shotgun (WGS) entry which is preliminary data.</text>
</comment>